<dbReference type="Proteomes" id="UP001165090">
    <property type="component" value="Unassembled WGS sequence"/>
</dbReference>
<feature type="region of interest" description="Disordered" evidence="1">
    <location>
        <begin position="48"/>
        <end position="74"/>
    </location>
</feature>
<proteinExistence type="predicted"/>
<organism evidence="2 3">
    <name type="scientific">Volvox africanus</name>
    <dbReference type="NCBI Taxonomy" id="51714"/>
    <lineage>
        <taxon>Eukaryota</taxon>
        <taxon>Viridiplantae</taxon>
        <taxon>Chlorophyta</taxon>
        <taxon>core chlorophytes</taxon>
        <taxon>Chlorophyceae</taxon>
        <taxon>CS clade</taxon>
        <taxon>Chlamydomonadales</taxon>
        <taxon>Volvocaceae</taxon>
        <taxon>Volvox</taxon>
    </lineage>
</organism>
<dbReference type="PANTHER" id="PTHR24216">
    <property type="entry name" value="PAXILLIN-RELATED"/>
    <property type="match status" value="1"/>
</dbReference>
<dbReference type="SUPFAM" id="SSF49899">
    <property type="entry name" value="Concanavalin A-like lectins/glucanases"/>
    <property type="match status" value="2"/>
</dbReference>
<dbReference type="Gene3D" id="2.60.120.200">
    <property type="match status" value="2"/>
</dbReference>
<feature type="region of interest" description="Disordered" evidence="1">
    <location>
        <begin position="346"/>
        <end position="497"/>
    </location>
</feature>
<accession>A0ABQ5S3J2</accession>
<feature type="compositionally biased region" description="Pro residues" evidence="1">
    <location>
        <begin position="53"/>
        <end position="68"/>
    </location>
</feature>
<feature type="compositionally biased region" description="Pro residues" evidence="1">
    <location>
        <begin position="372"/>
        <end position="402"/>
    </location>
</feature>
<feature type="compositionally biased region" description="Pro residues" evidence="1">
    <location>
        <begin position="353"/>
        <end position="365"/>
    </location>
</feature>
<dbReference type="PANTHER" id="PTHR24216:SF65">
    <property type="entry name" value="PAXILLIN-LIKE PROTEIN 1"/>
    <property type="match status" value="1"/>
</dbReference>
<dbReference type="PRINTS" id="PR01217">
    <property type="entry name" value="PRICHEXTENSN"/>
</dbReference>
<evidence type="ECO:0008006" key="4">
    <source>
        <dbReference type="Google" id="ProtNLM"/>
    </source>
</evidence>
<sequence>VSGAGCSSQTILDYCGSTAMDLRLVAGSFNGYIDGLRIYGSSTVPSLSSLCGPRPPPPSPPRPPPSPAPDNRFNPLAPDSATLAFLGSDAVCFLAGEALTSSLPLLVYSDGAPSGTLLPSESSFPAGLSAAPEGLLPNITTLNSNVINNPTVIYPTEVGNRRWMRQPAGCSLRIGSQAIRAGGAALGWRLPATSLAGARKSNAFSLDAKIFIESWRTGYSYWSSEVFGITVNWDTYFKITYDLWTNAKVLLSTPAAATSGGFSGVLINNSQLEAALPAGCWHHLALTANGSGCAVAVDGVEVASIRGCNVTRLLPDGAAISLNLGGIRGWLDELQLSSVWRRTQRPGESAWPPLLPSPTPSPPSPSLFSSPSPSPSPSSPPPSPFPPAPSTHGSQPPPPSPQPSTLSSPSSPSPDPVAPPLQRTPSPIPSPDPPSPTLFSPPPPPPSPRPSPLPPAPALVDSSTLLLLGPDASSCPNGTAPSALPQPQTQGNGSSALAAQQYTSGTLSAYLPVNQVGVQVLLMPLGGADQVPSFSGHMSGCSVALNHSACGSCAYVKYNLSTAIVAPIKTSGAMTIDAKLWVAKWVNYGIDNSDSVLGWSQAWDRYYKLTSDKYQMVGALVKTPSTFTTQQGLYADKFVNWTTINAAMTLNTWHHVALAINTTTCALYVDGALLNSPVRCNVTAMVNFAAWSTVAVGGFQGLVADLRLSSSWLAPAGPVTINV</sequence>
<feature type="compositionally biased region" description="Polar residues" evidence="1">
    <location>
        <begin position="474"/>
        <end position="497"/>
    </location>
</feature>
<dbReference type="EMBL" id="BSDZ01000019">
    <property type="protein sequence ID" value="GLI64426.1"/>
    <property type="molecule type" value="Genomic_DNA"/>
</dbReference>
<name>A0ABQ5S3J2_9CHLO</name>
<evidence type="ECO:0000256" key="1">
    <source>
        <dbReference type="SAM" id="MobiDB-lite"/>
    </source>
</evidence>
<keyword evidence="3" id="KW-1185">Reference proteome</keyword>
<evidence type="ECO:0000313" key="2">
    <source>
        <dbReference type="EMBL" id="GLI64426.1"/>
    </source>
</evidence>
<feature type="compositionally biased region" description="Pro residues" evidence="1">
    <location>
        <begin position="426"/>
        <end position="457"/>
    </location>
</feature>
<dbReference type="InterPro" id="IPR013320">
    <property type="entry name" value="ConA-like_dom_sf"/>
</dbReference>
<comment type="caution">
    <text evidence="2">The sequence shown here is derived from an EMBL/GenBank/DDBJ whole genome shotgun (WGS) entry which is preliminary data.</text>
</comment>
<gene>
    <name evidence="2" type="ORF">VaNZ11_007622</name>
</gene>
<feature type="non-terminal residue" evidence="2">
    <location>
        <position position="1"/>
    </location>
</feature>
<evidence type="ECO:0000313" key="3">
    <source>
        <dbReference type="Proteomes" id="UP001165090"/>
    </source>
</evidence>
<protein>
    <recommendedName>
        <fullName evidence="4">LamG-like jellyroll fold domain-containing protein</fullName>
    </recommendedName>
</protein>
<reference evidence="2 3" key="1">
    <citation type="journal article" date="2023" name="IScience">
        <title>Expanded male sex-determining region conserved during the evolution of homothallism in the green alga Volvox.</title>
        <authorList>
            <person name="Yamamoto K."/>
            <person name="Matsuzaki R."/>
            <person name="Mahakham W."/>
            <person name="Heman W."/>
            <person name="Sekimoto H."/>
            <person name="Kawachi M."/>
            <person name="Minakuchi Y."/>
            <person name="Toyoda A."/>
            <person name="Nozaki H."/>
        </authorList>
    </citation>
    <scope>NUCLEOTIDE SEQUENCE [LARGE SCALE GENOMIC DNA]</scope>
    <source>
        <strain evidence="2 3">NIES-4468</strain>
    </source>
</reference>